<evidence type="ECO:0000313" key="1">
    <source>
        <dbReference type="EMBL" id="SVC12223.1"/>
    </source>
</evidence>
<gene>
    <name evidence="1" type="ORF">METZ01_LOCUS265077</name>
</gene>
<evidence type="ECO:0008006" key="2">
    <source>
        <dbReference type="Google" id="ProtNLM"/>
    </source>
</evidence>
<name>A0A382JM14_9ZZZZ</name>
<sequence>MKLSTFAIKGEERVGAVIARDKVMIDLAAVEKTAARREKRKVNDFYGSMLEFLQAGNKAMTAAKKLVTPLAEKMGDEPKADGKTTHLVTKIKLRAPVPNPAKLFCLAGNYQDHIEEGGGRMAAQDKETPRVFMKPPTTTVIGPDD</sequence>
<proteinExistence type="predicted"/>
<dbReference type="EMBL" id="UINC01074735">
    <property type="protein sequence ID" value="SVC12223.1"/>
    <property type="molecule type" value="Genomic_DNA"/>
</dbReference>
<accession>A0A382JM14</accession>
<dbReference type="GO" id="GO:0003824">
    <property type="term" value="F:catalytic activity"/>
    <property type="evidence" value="ECO:0007669"/>
    <property type="project" value="InterPro"/>
</dbReference>
<organism evidence="1">
    <name type="scientific">marine metagenome</name>
    <dbReference type="NCBI Taxonomy" id="408172"/>
    <lineage>
        <taxon>unclassified sequences</taxon>
        <taxon>metagenomes</taxon>
        <taxon>ecological metagenomes</taxon>
    </lineage>
</organism>
<reference evidence="1" key="1">
    <citation type="submission" date="2018-05" db="EMBL/GenBank/DDBJ databases">
        <authorList>
            <person name="Lanie J.A."/>
            <person name="Ng W.-L."/>
            <person name="Kazmierczak K.M."/>
            <person name="Andrzejewski T.M."/>
            <person name="Davidsen T.M."/>
            <person name="Wayne K.J."/>
            <person name="Tettelin H."/>
            <person name="Glass J.I."/>
            <person name="Rusch D."/>
            <person name="Podicherti R."/>
            <person name="Tsui H.-C.T."/>
            <person name="Winkler M.E."/>
        </authorList>
    </citation>
    <scope>NUCLEOTIDE SEQUENCE</scope>
</reference>
<dbReference type="SUPFAM" id="SSF56529">
    <property type="entry name" value="FAH"/>
    <property type="match status" value="1"/>
</dbReference>
<feature type="non-terminal residue" evidence="1">
    <location>
        <position position="145"/>
    </location>
</feature>
<dbReference type="InterPro" id="IPR036663">
    <property type="entry name" value="Fumarylacetoacetase_C_sf"/>
</dbReference>
<dbReference type="AlphaFoldDB" id="A0A382JM14"/>
<protein>
    <recommendedName>
        <fullName evidence="2">Fumarylacetoacetase-like C-terminal domain-containing protein</fullName>
    </recommendedName>
</protein>
<dbReference type="Gene3D" id="3.90.850.10">
    <property type="entry name" value="Fumarylacetoacetase-like, C-terminal domain"/>
    <property type="match status" value="1"/>
</dbReference>